<dbReference type="Proteomes" id="UP000240481">
    <property type="component" value="Unassembled WGS sequence"/>
</dbReference>
<dbReference type="AlphaFoldDB" id="A0A0J8V9L7"/>
<comment type="caution">
    <text evidence="1">The sequence shown here is derived from an EMBL/GenBank/DDBJ whole genome shotgun (WGS) entry which is preliminary data.</text>
</comment>
<sequence>MEINNLLKLDGHIVLGIVNEKLRLECNSVDELLSRYELDNDELMEKMAELGFQYDPINNQFK</sequence>
<dbReference type="InterPro" id="IPR025346">
    <property type="entry name" value="DUF4250"/>
</dbReference>
<evidence type="ECO:0000313" key="2">
    <source>
        <dbReference type="Proteomes" id="UP000240481"/>
    </source>
</evidence>
<protein>
    <submittedName>
        <fullName evidence="1">DUF4250 domain-containing protein</fullName>
    </submittedName>
</protein>
<gene>
    <name evidence="1" type="ORF">C9I94_05855</name>
</gene>
<organism evidence="1 2">
    <name type="scientific">Photobacterium swingsii</name>
    <dbReference type="NCBI Taxonomy" id="680026"/>
    <lineage>
        <taxon>Bacteria</taxon>
        <taxon>Pseudomonadati</taxon>
        <taxon>Pseudomonadota</taxon>
        <taxon>Gammaproteobacteria</taxon>
        <taxon>Vibrionales</taxon>
        <taxon>Vibrionaceae</taxon>
        <taxon>Photobacterium</taxon>
    </lineage>
</organism>
<reference evidence="1 2" key="1">
    <citation type="submission" date="2018-01" db="EMBL/GenBank/DDBJ databases">
        <title>Whole genome sequencing of Histamine producing bacteria.</title>
        <authorList>
            <person name="Butler K."/>
        </authorList>
    </citation>
    <scope>NUCLEOTIDE SEQUENCE [LARGE SCALE GENOMIC DNA]</scope>
    <source>
        <strain evidence="1 2">DSM 24669</strain>
    </source>
</reference>
<accession>A0A0J8V9L7</accession>
<dbReference type="Pfam" id="PF14056">
    <property type="entry name" value="DUF4250"/>
    <property type="match status" value="1"/>
</dbReference>
<evidence type="ECO:0000313" key="1">
    <source>
        <dbReference type="EMBL" id="PSW26072.1"/>
    </source>
</evidence>
<dbReference type="OrthoDB" id="6197979at2"/>
<proteinExistence type="predicted"/>
<dbReference type="RefSeq" id="WP_048899526.1">
    <property type="nucleotide sequence ID" value="NZ_AP024852.1"/>
</dbReference>
<dbReference type="EMBL" id="PYLZ01000002">
    <property type="protein sequence ID" value="PSW26072.1"/>
    <property type="molecule type" value="Genomic_DNA"/>
</dbReference>
<keyword evidence="2" id="KW-1185">Reference proteome</keyword>
<name>A0A0J8V9L7_9GAMM</name>